<organism evidence="1 2">
    <name type="scientific">Microbacterium esteraromaticum</name>
    <dbReference type="NCBI Taxonomy" id="57043"/>
    <lineage>
        <taxon>Bacteria</taxon>
        <taxon>Bacillati</taxon>
        <taxon>Actinomycetota</taxon>
        <taxon>Actinomycetes</taxon>
        <taxon>Micrococcales</taxon>
        <taxon>Microbacteriaceae</taxon>
        <taxon>Microbacterium</taxon>
    </lineage>
</organism>
<reference evidence="1 2" key="1">
    <citation type="submission" date="2017-02" db="EMBL/GenBank/DDBJ databases">
        <authorList>
            <person name="Peterson S.W."/>
        </authorList>
    </citation>
    <scope>NUCLEOTIDE SEQUENCE [LARGE SCALE GENOMIC DNA]</scope>
    <source>
        <strain evidence="1 2">B Mb 05.01</strain>
    </source>
</reference>
<proteinExistence type="predicted"/>
<dbReference type="EMBL" id="FUKO01000045">
    <property type="protein sequence ID" value="SJN46745.1"/>
    <property type="molecule type" value="Genomic_DNA"/>
</dbReference>
<dbReference type="SUPFAM" id="SSF52980">
    <property type="entry name" value="Restriction endonuclease-like"/>
    <property type="match status" value="1"/>
</dbReference>
<evidence type="ECO:0000313" key="1">
    <source>
        <dbReference type="EMBL" id="SJN46745.1"/>
    </source>
</evidence>
<evidence type="ECO:0008006" key="3">
    <source>
        <dbReference type="Google" id="ProtNLM"/>
    </source>
</evidence>
<dbReference type="Proteomes" id="UP000196320">
    <property type="component" value="Unassembled WGS sequence"/>
</dbReference>
<dbReference type="InterPro" id="IPR011335">
    <property type="entry name" value="Restrct_endonuc-II-like"/>
</dbReference>
<accession>A0A1R4KR94</accession>
<gene>
    <name evidence="1" type="ORF">FM104_15290</name>
</gene>
<sequence>MEIQREAHIERMREYNPLLADDAYFCGPSAALAWGIPLPPRTWDELHIGVPRPLRAPRRAGISGHQHSAGYVAVTIVDGLPVTDPASTWATLGGLLSEDDLVAAADRVLRIPRMPGGFRPLTEVPLAARAQLEMLAERKGRPGAPRLRAALELACTAASSPPETRIRLLMHRARLPEPALDYDVYDDSGRFLGCSELAYPELKVAIEYESDGHLTRPQLQRDIDKYQAYSEAGWTVVRLTSEHVFTSPHEALRRVRQALRSARP</sequence>
<dbReference type="AlphaFoldDB" id="A0A1R4KR94"/>
<protein>
    <recommendedName>
        <fullName evidence="3">DUF559 domain-containing protein</fullName>
    </recommendedName>
</protein>
<name>A0A1R4KR94_9MICO</name>
<evidence type="ECO:0000313" key="2">
    <source>
        <dbReference type="Proteomes" id="UP000196320"/>
    </source>
</evidence>
<keyword evidence="2" id="KW-1185">Reference proteome</keyword>